<dbReference type="Gene3D" id="2.60.40.420">
    <property type="entry name" value="Cupredoxins - blue copper proteins"/>
    <property type="match status" value="1"/>
</dbReference>
<dbReference type="GO" id="GO:0020037">
    <property type="term" value="F:heme binding"/>
    <property type="evidence" value="ECO:0007669"/>
    <property type="project" value="InterPro"/>
</dbReference>
<dbReference type="Pfam" id="PF00034">
    <property type="entry name" value="Cytochrom_C"/>
    <property type="match status" value="1"/>
</dbReference>
<accession>A0A5C6C304</accession>
<evidence type="ECO:0000259" key="18">
    <source>
        <dbReference type="PROSITE" id="PS51007"/>
    </source>
</evidence>
<dbReference type="Proteomes" id="UP000319908">
    <property type="component" value="Unassembled WGS sequence"/>
</dbReference>
<evidence type="ECO:0000256" key="6">
    <source>
        <dbReference type="ARBA" id="ARBA00022692"/>
    </source>
</evidence>
<evidence type="ECO:0000256" key="10">
    <source>
        <dbReference type="ARBA" id="ARBA00023004"/>
    </source>
</evidence>
<dbReference type="InterPro" id="IPR045187">
    <property type="entry name" value="CcO_II"/>
</dbReference>
<gene>
    <name evidence="19" type="primary">ctaC_1</name>
    <name evidence="19" type="ORF">Poly21_05490</name>
</gene>
<dbReference type="InterPro" id="IPR001505">
    <property type="entry name" value="Copper_CuA"/>
</dbReference>
<dbReference type="GO" id="GO:0016020">
    <property type="term" value="C:membrane"/>
    <property type="evidence" value="ECO:0007669"/>
    <property type="project" value="UniProtKB-SubCell"/>
</dbReference>
<evidence type="ECO:0000256" key="12">
    <source>
        <dbReference type="ARBA" id="ARBA00023136"/>
    </source>
</evidence>
<dbReference type="CDD" id="cd04213">
    <property type="entry name" value="CuRO_CcO_Caa3_II"/>
    <property type="match status" value="1"/>
</dbReference>
<dbReference type="InterPro" id="IPR014222">
    <property type="entry name" value="Cyt_c_oxidase_su2"/>
</dbReference>
<evidence type="ECO:0000256" key="16">
    <source>
        <dbReference type="SAM" id="Phobius"/>
    </source>
</evidence>
<keyword evidence="6 16" id="KW-0812">Transmembrane</keyword>
<dbReference type="SUPFAM" id="SSF46626">
    <property type="entry name" value="Cytochrome c"/>
    <property type="match status" value="1"/>
</dbReference>
<dbReference type="InterPro" id="IPR009056">
    <property type="entry name" value="Cyt_c-like_dom"/>
</dbReference>
<dbReference type="EMBL" id="SJPU01000001">
    <property type="protein sequence ID" value="TWU18387.1"/>
    <property type="molecule type" value="Genomic_DNA"/>
</dbReference>
<evidence type="ECO:0000256" key="15">
    <source>
        <dbReference type="PROSITE-ProRule" id="PRU00433"/>
    </source>
</evidence>
<feature type="transmembrane region" description="Helical" evidence="16">
    <location>
        <begin position="59"/>
        <end position="82"/>
    </location>
</feature>
<dbReference type="InterPro" id="IPR036909">
    <property type="entry name" value="Cyt_c-like_dom_sf"/>
</dbReference>
<keyword evidence="10 15" id="KW-0408">Iron</keyword>
<evidence type="ECO:0000256" key="5">
    <source>
        <dbReference type="ARBA" id="ARBA00022660"/>
    </source>
</evidence>
<evidence type="ECO:0000256" key="3">
    <source>
        <dbReference type="ARBA" id="ARBA00022448"/>
    </source>
</evidence>
<proteinExistence type="inferred from homology"/>
<dbReference type="GO" id="GO:0005507">
    <property type="term" value="F:copper ion binding"/>
    <property type="evidence" value="ECO:0007669"/>
    <property type="project" value="InterPro"/>
</dbReference>
<dbReference type="GO" id="GO:0016491">
    <property type="term" value="F:oxidoreductase activity"/>
    <property type="evidence" value="ECO:0007669"/>
    <property type="project" value="InterPro"/>
</dbReference>
<evidence type="ECO:0000256" key="8">
    <source>
        <dbReference type="ARBA" id="ARBA00022982"/>
    </source>
</evidence>
<keyword evidence="11" id="KW-0186">Copper</keyword>
<dbReference type="PANTHER" id="PTHR22888">
    <property type="entry name" value="CYTOCHROME C OXIDASE, SUBUNIT II"/>
    <property type="match status" value="1"/>
</dbReference>
<evidence type="ECO:0000256" key="13">
    <source>
        <dbReference type="ARBA" id="ARBA00024688"/>
    </source>
</evidence>
<dbReference type="AlphaFoldDB" id="A0A5C6C304"/>
<organism evidence="19 20">
    <name type="scientific">Allorhodopirellula heiligendammensis</name>
    <dbReference type="NCBI Taxonomy" id="2714739"/>
    <lineage>
        <taxon>Bacteria</taxon>
        <taxon>Pseudomonadati</taxon>
        <taxon>Planctomycetota</taxon>
        <taxon>Planctomycetia</taxon>
        <taxon>Pirellulales</taxon>
        <taxon>Pirellulaceae</taxon>
        <taxon>Allorhodopirellula</taxon>
    </lineage>
</organism>
<evidence type="ECO:0000256" key="11">
    <source>
        <dbReference type="ARBA" id="ARBA00023008"/>
    </source>
</evidence>
<feature type="domain" description="Cytochrome c" evidence="18">
    <location>
        <begin position="215"/>
        <end position="307"/>
    </location>
</feature>
<comment type="function">
    <text evidence="13">Subunits I and II form the functional core of the enzyme complex. Electrons originating in cytochrome c are transferred via heme a and Cu(A) to the binuclear center formed by heme a3 and Cu(B).</text>
</comment>
<dbReference type="NCBIfam" id="TIGR02866">
    <property type="entry name" value="CoxB"/>
    <property type="match status" value="1"/>
</dbReference>
<dbReference type="InterPro" id="IPR008972">
    <property type="entry name" value="Cupredoxin"/>
</dbReference>
<evidence type="ECO:0000259" key="17">
    <source>
        <dbReference type="PROSITE" id="PS50857"/>
    </source>
</evidence>
<comment type="subcellular location">
    <subcellularLocation>
        <location evidence="1">Membrane</location>
        <topology evidence="1">Multi-pass membrane protein</topology>
    </subcellularLocation>
</comment>
<evidence type="ECO:0000256" key="14">
    <source>
        <dbReference type="ARBA" id="ARBA00031399"/>
    </source>
</evidence>
<feature type="transmembrane region" description="Helical" evidence="16">
    <location>
        <begin position="23"/>
        <end position="47"/>
    </location>
</feature>
<dbReference type="SUPFAM" id="SSF49503">
    <property type="entry name" value="Cupredoxins"/>
    <property type="match status" value="1"/>
</dbReference>
<dbReference type="InterPro" id="IPR034236">
    <property type="entry name" value="CuRO_CcO_Caa3_II"/>
</dbReference>
<keyword evidence="7 15" id="KW-0479">Metal-binding</keyword>
<evidence type="ECO:0000256" key="2">
    <source>
        <dbReference type="ARBA" id="ARBA00007866"/>
    </source>
</evidence>
<dbReference type="PANTHER" id="PTHR22888:SF9">
    <property type="entry name" value="CYTOCHROME C OXIDASE SUBUNIT 2"/>
    <property type="match status" value="1"/>
</dbReference>
<keyword evidence="3" id="KW-0813">Transport</keyword>
<sequence>MIDSPSQSALLPAGEGAAQIADLFYVMALGGVVIWAIVVGLAVYAIYRVEEHDAKKTRVLVIGGGAVFPTVVLTVLLTYGLAMLPDLQRPAAVNSQVIEVSGVRWWWRIQYRLADGTTVETANEIHLPVNEEVEFKLSSEDVIHSFWIPSLGGKTDMIPGRNTRLKLHPTKAGVYRGACAEFCGAAHAMMSFDVVVESREDFDAWLDELRKPDGDAGTAGRVVFEKRGCGACHAVRGTNLDGVVGPDLTHFGSRRTIGAAVMANTPENLRRWITHTHAVKPGVEMPAFVGIPADELDALIDYLGSSR</sequence>
<keyword evidence="5" id="KW-0679">Respiratory chain</keyword>
<keyword evidence="20" id="KW-1185">Reference proteome</keyword>
<feature type="domain" description="Cytochrome oxidase subunit II copper A binding" evidence="17">
    <location>
        <begin position="93"/>
        <end position="208"/>
    </location>
</feature>
<evidence type="ECO:0000313" key="20">
    <source>
        <dbReference type="Proteomes" id="UP000319908"/>
    </source>
</evidence>
<dbReference type="OrthoDB" id="9773456at2"/>
<evidence type="ECO:0000313" key="19">
    <source>
        <dbReference type="EMBL" id="TWU18387.1"/>
    </source>
</evidence>
<reference evidence="19 20" key="1">
    <citation type="journal article" date="2020" name="Antonie Van Leeuwenhoek">
        <title>Rhodopirellula heiligendammensis sp. nov., Rhodopirellula pilleata sp. nov., and Rhodopirellula solitaria sp. nov. isolated from natural or artificial marine surfaces in Northern Germany and California, USA, and emended description of the genus Rhodopirellula.</title>
        <authorList>
            <person name="Kallscheuer N."/>
            <person name="Wiegand S."/>
            <person name="Jogler M."/>
            <person name="Boedeker C."/>
            <person name="Peeters S.H."/>
            <person name="Rast P."/>
            <person name="Heuer A."/>
            <person name="Jetten M.S.M."/>
            <person name="Rohde M."/>
            <person name="Jogler C."/>
        </authorList>
    </citation>
    <scope>NUCLEOTIDE SEQUENCE [LARGE SCALE GENOMIC DNA]</scope>
    <source>
        <strain evidence="19 20">Poly21</strain>
    </source>
</reference>
<dbReference type="PROSITE" id="PS51007">
    <property type="entry name" value="CYTC"/>
    <property type="match status" value="1"/>
</dbReference>
<keyword evidence="8" id="KW-0249">Electron transport</keyword>
<keyword evidence="12 16" id="KW-0472">Membrane</keyword>
<dbReference type="Pfam" id="PF00116">
    <property type="entry name" value="COX2"/>
    <property type="match status" value="1"/>
</dbReference>
<dbReference type="RefSeq" id="WP_146405455.1">
    <property type="nucleotide sequence ID" value="NZ_SJPU01000001.1"/>
</dbReference>
<evidence type="ECO:0000256" key="4">
    <source>
        <dbReference type="ARBA" id="ARBA00022617"/>
    </source>
</evidence>
<name>A0A5C6C304_9BACT</name>
<dbReference type="GO" id="GO:0042773">
    <property type="term" value="P:ATP synthesis coupled electron transport"/>
    <property type="evidence" value="ECO:0007669"/>
    <property type="project" value="TreeGrafter"/>
</dbReference>
<dbReference type="GO" id="GO:0004129">
    <property type="term" value="F:cytochrome-c oxidase activity"/>
    <property type="evidence" value="ECO:0007669"/>
    <property type="project" value="InterPro"/>
</dbReference>
<dbReference type="PROSITE" id="PS00078">
    <property type="entry name" value="COX2"/>
    <property type="match status" value="1"/>
</dbReference>
<keyword evidence="9 16" id="KW-1133">Transmembrane helix</keyword>
<evidence type="ECO:0000256" key="7">
    <source>
        <dbReference type="ARBA" id="ARBA00022723"/>
    </source>
</evidence>
<dbReference type="InterPro" id="IPR002429">
    <property type="entry name" value="CcO_II-like_C"/>
</dbReference>
<evidence type="ECO:0000256" key="9">
    <source>
        <dbReference type="ARBA" id="ARBA00022989"/>
    </source>
</evidence>
<dbReference type="PROSITE" id="PS50857">
    <property type="entry name" value="COX2_CUA"/>
    <property type="match status" value="1"/>
</dbReference>
<comment type="similarity">
    <text evidence="2">Belongs to the cytochrome c oxidase subunit 2 family.</text>
</comment>
<comment type="caution">
    <text evidence="19">The sequence shown here is derived from an EMBL/GenBank/DDBJ whole genome shotgun (WGS) entry which is preliminary data.</text>
</comment>
<keyword evidence="4 15" id="KW-0349">Heme</keyword>
<evidence type="ECO:0000256" key="1">
    <source>
        <dbReference type="ARBA" id="ARBA00004141"/>
    </source>
</evidence>
<protein>
    <recommendedName>
        <fullName evidence="14">Cytochrome aa3 subunit 2</fullName>
    </recommendedName>
</protein>